<keyword evidence="1" id="KW-0472">Membrane</keyword>
<evidence type="ECO:0000313" key="3">
    <source>
        <dbReference type="Proteomes" id="UP001256711"/>
    </source>
</evidence>
<keyword evidence="1" id="KW-1133">Transmembrane helix</keyword>
<gene>
    <name evidence="2" type="ORF">P7H43_02110</name>
</gene>
<keyword evidence="1" id="KW-0812">Transmembrane</keyword>
<evidence type="ECO:0000256" key="1">
    <source>
        <dbReference type="SAM" id="Phobius"/>
    </source>
</evidence>
<evidence type="ECO:0000313" key="2">
    <source>
        <dbReference type="EMBL" id="MDT2809288.1"/>
    </source>
</evidence>
<reference evidence="2" key="1">
    <citation type="submission" date="2023-03" db="EMBL/GenBank/DDBJ databases">
        <authorList>
            <person name="Shen W."/>
            <person name="Cai J."/>
        </authorList>
    </citation>
    <scope>NUCLEOTIDE SEQUENCE</scope>
    <source>
        <strain evidence="2">B226-2</strain>
    </source>
</reference>
<comment type="caution">
    <text evidence="2">The sequence shown here is derived from an EMBL/GenBank/DDBJ whole genome shotgun (WGS) entry which is preliminary data.</text>
</comment>
<dbReference type="Proteomes" id="UP001256711">
    <property type="component" value="Unassembled WGS sequence"/>
</dbReference>
<accession>A0AAW8TZY7</accession>
<dbReference type="AlphaFoldDB" id="A0AAW8TZY7"/>
<dbReference type="NCBIfam" id="NF040909">
    <property type="entry name" value="OadG_rel_small"/>
    <property type="match status" value="1"/>
</dbReference>
<proteinExistence type="predicted"/>
<dbReference type="EMBL" id="JARQBJ010000001">
    <property type="protein sequence ID" value="MDT2809288.1"/>
    <property type="molecule type" value="Genomic_DNA"/>
</dbReference>
<sequence>MVNLTDLSKGFELLVLGWGGVFLVLFIIYLAAKALTKLFPVKKSSKE</sequence>
<name>A0AAW8TZY7_9ENTE</name>
<dbReference type="RefSeq" id="WP_202912568.1">
    <property type="nucleotide sequence ID" value="NZ_CAJJLU010000001.1"/>
</dbReference>
<feature type="transmembrane region" description="Helical" evidence="1">
    <location>
        <begin position="13"/>
        <end position="32"/>
    </location>
</feature>
<organism evidence="2 3">
    <name type="scientific">Enterococcus asini</name>
    <dbReference type="NCBI Taxonomy" id="57732"/>
    <lineage>
        <taxon>Bacteria</taxon>
        <taxon>Bacillati</taxon>
        <taxon>Bacillota</taxon>
        <taxon>Bacilli</taxon>
        <taxon>Lactobacillales</taxon>
        <taxon>Enterococcaceae</taxon>
        <taxon>Enterococcus</taxon>
    </lineage>
</organism>
<protein>
    <submittedName>
        <fullName evidence="2">OadG-related small transporter subunit</fullName>
    </submittedName>
</protein>